<name>A0A6M3IIQ6_9ZZZZ</name>
<dbReference type="EMBL" id="MT141274">
    <property type="protein sequence ID" value="QJA57450.1"/>
    <property type="molecule type" value="Genomic_DNA"/>
</dbReference>
<evidence type="ECO:0000313" key="1">
    <source>
        <dbReference type="EMBL" id="QJA57450.1"/>
    </source>
</evidence>
<accession>A0A6M3IIQ6</accession>
<organism evidence="1">
    <name type="scientific">viral metagenome</name>
    <dbReference type="NCBI Taxonomy" id="1070528"/>
    <lineage>
        <taxon>unclassified sequences</taxon>
        <taxon>metagenomes</taxon>
        <taxon>organismal metagenomes</taxon>
    </lineage>
</organism>
<protein>
    <submittedName>
        <fullName evidence="1">Uncharacterized protein</fullName>
    </submittedName>
</protein>
<dbReference type="AlphaFoldDB" id="A0A6M3IIQ6"/>
<sequence>MNTWAVQARLSSSLDEEVVLKVITIMWEGLKEHIDVDEVALSMIVRDANKESSEVLV</sequence>
<gene>
    <name evidence="1" type="ORF">MM415B01639_0013</name>
</gene>
<reference evidence="1" key="1">
    <citation type="submission" date="2020-03" db="EMBL/GenBank/DDBJ databases">
        <title>The deep terrestrial virosphere.</title>
        <authorList>
            <person name="Holmfeldt K."/>
            <person name="Nilsson E."/>
            <person name="Simone D."/>
            <person name="Lopez-Fernandez M."/>
            <person name="Wu X."/>
            <person name="de Brujin I."/>
            <person name="Lundin D."/>
            <person name="Andersson A."/>
            <person name="Bertilsson S."/>
            <person name="Dopson M."/>
        </authorList>
    </citation>
    <scope>NUCLEOTIDE SEQUENCE</scope>
    <source>
        <strain evidence="1">MM415B01639</strain>
    </source>
</reference>
<proteinExistence type="predicted"/>